<name>A0A8T0XBL0_PANVG</name>
<feature type="compositionally biased region" description="Acidic residues" evidence="1">
    <location>
        <begin position="312"/>
        <end position="358"/>
    </location>
</feature>
<evidence type="ECO:0000313" key="2">
    <source>
        <dbReference type="EMBL" id="KAG2658941.1"/>
    </source>
</evidence>
<dbReference type="PANTHER" id="PTHR34835:SF85">
    <property type="entry name" value="AMINOTRANSFERASE-LIKE PLANT MOBILE DOMAIN-CONTAINING PROTEIN"/>
    <property type="match status" value="1"/>
</dbReference>
<keyword evidence="3" id="KW-1185">Reference proteome</keyword>
<protein>
    <submittedName>
        <fullName evidence="2">Uncharacterized protein</fullName>
    </submittedName>
</protein>
<feature type="region of interest" description="Disordered" evidence="1">
    <location>
        <begin position="310"/>
        <end position="371"/>
    </location>
</feature>
<feature type="compositionally biased region" description="Polar residues" evidence="1">
    <location>
        <begin position="452"/>
        <end position="467"/>
    </location>
</feature>
<comment type="caution">
    <text evidence="2">The sequence shown here is derived from an EMBL/GenBank/DDBJ whole genome shotgun (WGS) entry which is preliminary data.</text>
</comment>
<evidence type="ECO:0000313" key="3">
    <source>
        <dbReference type="Proteomes" id="UP000823388"/>
    </source>
</evidence>
<reference evidence="2" key="1">
    <citation type="submission" date="2020-05" db="EMBL/GenBank/DDBJ databases">
        <title>WGS assembly of Panicum virgatum.</title>
        <authorList>
            <person name="Lovell J.T."/>
            <person name="Jenkins J."/>
            <person name="Shu S."/>
            <person name="Juenger T.E."/>
            <person name="Schmutz J."/>
        </authorList>
    </citation>
    <scope>NUCLEOTIDE SEQUENCE</scope>
    <source>
        <strain evidence="2">AP13</strain>
    </source>
</reference>
<evidence type="ECO:0000256" key="1">
    <source>
        <dbReference type="SAM" id="MobiDB-lite"/>
    </source>
</evidence>
<dbReference type="Proteomes" id="UP000823388">
    <property type="component" value="Chromosome 1K"/>
</dbReference>
<accession>A0A8T0XBL0</accession>
<gene>
    <name evidence="2" type="ORF">PVAP13_1KG297915</name>
</gene>
<organism evidence="2 3">
    <name type="scientific">Panicum virgatum</name>
    <name type="common">Blackwell switchgrass</name>
    <dbReference type="NCBI Taxonomy" id="38727"/>
    <lineage>
        <taxon>Eukaryota</taxon>
        <taxon>Viridiplantae</taxon>
        <taxon>Streptophyta</taxon>
        <taxon>Embryophyta</taxon>
        <taxon>Tracheophyta</taxon>
        <taxon>Spermatophyta</taxon>
        <taxon>Magnoliopsida</taxon>
        <taxon>Liliopsida</taxon>
        <taxon>Poales</taxon>
        <taxon>Poaceae</taxon>
        <taxon>PACMAD clade</taxon>
        <taxon>Panicoideae</taxon>
        <taxon>Panicodae</taxon>
        <taxon>Paniceae</taxon>
        <taxon>Panicinae</taxon>
        <taxon>Panicum</taxon>
        <taxon>Panicum sect. Hiantes</taxon>
    </lineage>
</organism>
<dbReference type="AlphaFoldDB" id="A0A8T0XBL0"/>
<sequence>HENNRGSPMMLVKLYSHMSNNQRRLIDDAGFGGLLSQLFPDLCQWLLDCYDPESSELLLSGRGRIPITEAIVHRVMGIPRGSKLIKCEIDASASSFMQNEFDFTKGNQPKISELLNSLKMNKSDNPKYLRTWALFAACSVITPTFSTKVSPRLFSAVVDSKKICEQNWCELVIRNLKLSRSSDPKKHSFKPCLTFLMVLYLDSLDTGFKRISTRGCRVSVWTTKLAIKAIAKDTKPDGSFGALQLKSEFTGQDNILFGHHVPLEDFINTHVHESFGNQERLRAKRVVQQMCSGFSNLVSKFLLEFYQPHDEQSDDNANEMEDAEIVEEEVEDDEEEEEEEEEDKEEEEEDEEEGEEGEVGGGGGGGDVDEEDCEIHDAADANRYLGLHWVSESNEPTISEDIGDSFFFGEGCGDMIDFYARSVRVAPTFLDKQKKSDFCVPLDNEEQQNISVPLDNANQPNINNPLDNSGVDKDQYTQDEVPETQDAEAQQGKRKFVASHLIASNFYES</sequence>
<proteinExistence type="predicted"/>
<dbReference type="PANTHER" id="PTHR34835">
    <property type="entry name" value="OS07G0283600 PROTEIN-RELATED"/>
    <property type="match status" value="1"/>
</dbReference>
<dbReference type="EMBL" id="CM029037">
    <property type="protein sequence ID" value="KAG2658941.1"/>
    <property type="molecule type" value="Genomic_DNA"/>
</dbReference>
<feature type="region of interest" description="Disordered" evidence="1">
    <location>
        <begin position="452"/>
        <end position="493"/>
    </location>
</feature>
<feature type="non-terminal residue" evidence="2">
    <location>
        <position position="1"/>
    </location>
</feature>